<evidence type="ECO:0000256" key="1">
    <source>
        <dbReference type="ARBA" id="ARBA00009175"/>
    </source>
</evidence>
<organism evidence="5 6">
    <name type="scientific">Georgenia faecalis</name>
    <dbReference type="NCBI Taxonomy" id="2483799"/>
    <lineage>
        <taxon>Bacteria</taxon>
        <taxon>Bacillati</taxon>
        <taxon>Actinomycetota</taxon>
        <taxon>Actinomycetes</taxon>
        <taxon>Micrococcales</taxon>
        <taxon>Bogoriellaceae</taxon>
        <taxon>Georgenia</taxon>
    </lineage>
</organism>
<dbReference type="PANTHER" id="PTHR30632:SF0">
    <property type="entry name" value="SULFATE-BINDING PROTEIN"/>
    <property type="match status" value="1"/>
</dbReference>
<dbReference type="SUPFAM" id="SSF53850">
    <property type="entry name" value="Periplasmic binding protein-like II"/>
    <property type="match status" value="1"/>
</dbReference>
<comment type="caution">
    <text evidence="5">The sequence shown here is derived from an EMBL/GenBank/DDBJ whole genome shotgun (WGS) entry which is preliminary data.</text>
</comment>
<gene>
    <name evidence="5" type="primary">modA</name>
    <name evidence="5" type="ORF">ACFO3F_04935</name>
</gene>
<dbReference type="Proteomes" id="UP001595955">
    <property type="component" value="Unassembled WGS sequence"/>
</dbReference>
<proteinExistence type="inferred from homology"/>
<feature type="chain" id="PRO_5045652898" evidence="4">
    <location>
        <begin position="42"/>
        <end position="273"/>
    </location>
</feature>
<keyword evidence="3 4" id="KW-0732">Signal</keyword>
<dbReference type="Pfam" id="PF13531">
    <property type="entry name" value="SBP_bac_11"/>
    <property type="match status" value="1"/>
</dbReference>
<accession>A0ABV9D7G2</accession>
<name>A0ABV9D7G2_9MICO</name>
<evidence type="ECO:0000313" key="6">
    <source>
        <dbReference type="Proteomes" id="UP001595955"/>
    </source>
</evidence>
<evidence type="ECO:0000313" key="5">
    <source>
        <dbReference type="EMBL" id="MFC4554585.1"/>
    </source>
</evidence>
<feature type="signal peptide" evidence="4">
    <location>
        <begin position="1"/>
        <end position="41"/>
    </location>
</feature>
<dbReference type="InterPro" id="IPR050682">
    <property type="entry name" value="ModA/WtpA"/>
</dbReference>
<keyword evidence="2" id="KW-0479">Metal-binding</keyword>
<dbReference type="RefSeq" id="WP_122825164.1">
    <property type="nucleotide sequence ID" value="NZ_CP033325.1"/>
</dbReference>
<protein>
    <submittedName>
        <fullName evidence="5">Molybdate ABC transporter substrate-binding protein</fullName>
    </submittedName>
</protein>
<reference evidence="6" key="1">
    <citation type="journal article" date="2019" name="Int. J. Syst. Evol. Microbiol.">
        <title>The Global Catalogue of Microorganisms (GCM) 10K type strain sequencing project: providing services to taxonomists for standard genome sequencing and annotation.</title>
        <authorList>
            <consortium name="The Broad Institute Genomics Platform"/>
            <consortium name="The Broad Institute Genome Sequencing Center for Infectious Disease"/>
            <person name="Wu L."/>
            <person name="Ma J."/>
        </authorList>
    </citation>
    <scope>NUCLEOTIDE SEQUENCE [LARGE SCALE GENOMIC DNA]</scope>
    <source>
        <strain evidence="6">JCM 3369</strain>
    </source>
</reference>
<dbReference type="PIRSF" id="PIRSF004846">
    <property type="entry name" value="ModA"/>
    <property type="match status" value="1"/>
</dbReference>
<dbReference type="PANTHER" id="PTHR30632">
    <property type="entry name" value="MOLYBDATE-BINDING PERIPLASMIC PROTEIN"/>
    <property type="match status" value="1"/>
</dbReference>
<evidence type="ECO:0000256" key="2">
    <source>
        <dbReference type="ARBA" id="ARBA00022723"/>
    </source>
</evidence>
<dbReference type="InterPro" id="IPR005950">
    <property type="entry name" value="ModA"/>
</dbReference>
<dbReference type="Gene3D" id="3.40.190.10">
    <property type="entry name" value="Periplasmic binding protein-like II"/>
    <property type="match status" value="2"/>
</dbReference>
<evidence type="ECO:0000256" key="4">
    <source>
        <dbReference type="SAM" id="SignalP"/>
    </source>
</evidence>
<keyword evidence="6" id="KW-1185">Reference proteome</keyword>
<dbReference type="EMBL" id="JBHSGF010000003">
    <property type="protein sequence ID" value="MFC4554585.1"/>
    <property type="molecule type" value="Genomic_DNA"/>
</dbReference>
<comment type="similarity">
    <text evidence="1">Belongs to the bacterial solute-binding protein ModA family.</text>
</comment>
<dbReference type="NCBIfam" id="TIGR01256">
    <property type="entry name" value="modA"/>
    <property type="match status" value="1"/>
</dbReference>
<evidence type="ECO:0000256" key="3">
    <source>
        <dbReference type="ARBA" id="ARBA00022729"/>
    </source>
</evidence>
<sequence length="273" mass="27047">MSGAVAPRRRRARRARLLAPPVALRAALLVTLLAALPAACATGPGPTTPSGGDGLTVFAAASLHGVFTELAPAFEEEHGVEVAFSFAGSSDLVAQVDAGAPADVLATADRRTMADAEELGLLSAAPAAFASNHLVLVTPPDDPGGVTGLDASLEHAALVVCAPQVPCGAAAATLAERVGVTLAPVSEEPSATAVLGTVTSGQADAGLVYASDARGAGAAVRTLEVPGADEVRTTYSAAVVAGAADPATAASWVHWLRTPPAREALERAGFGAP</sequence>